<sequence>MNQNQRANNSIKIDSLAILYGKYNYKEELIDQIYESKTKRFTIQRSTSKALILNNCTLDSDLDVEADTRSSSEFLVDLNVKFHDKALLANQK</sequence>
<organism evidence="1">
    <name type="scientific">Tanacetum cinerariifolium</name>
    <name type="common">Dalmatian daisy</name>
    <name type="synonym">Chrysanthemum cinerariifolium</name>
    <dbReference type="NCBI Taxonomy" id="118510"/>
    <lineage>
        <taxon>Eukaryota</taxon>
        <taxon>Viridiplantae</taxon>
        <taxon>Streptophyta</taxon>
        <taxon>Embryophyta</taxon>
        <taxon>Tracheophyta</taxon>
        <taxon>Spermatophyta</taxon>
        <taxon>Magnoliopsida</taxon>
        <taxon>eudicotyledons</taxon>
        <taxon>Gunneridae</taxon>
        <taxon>Pentapetalae</taxon>
        <taxon>asterids</taxon>
        <taxon>campanulids</taxon>
        <taxon>Asterales</taxon>
        <taxon>Asteraceae</taxon>
        <taxon>Asteroideae</taxon>
        <taxon>Anthemideae</taxon>
        <taxon>Anthemidinae</taxon>
        <taxon>Tanacetum</taxon>
    </lineage>
</organism>
<gene>
    <name evidence="1" type="ORF">Tci_835744</name>
</gene>
<dbReference type="EMBL" id="BKCJ010999435">
    <property type="protein sequence ID" value="GFC63774.1"/>
    <property type="molecule type" value="Genomic_DNA"/>
</dbReference>
<dbReference type="AlphaFoldDB" id="A0A699Q9E0"/>
<comment type="caution">
    <text evidence="1">The sequence shown here is derived from an EMBL/GenBank/DDBJ whole genome shotgun (WGS) entry which is preliminary data.</text>
</comment>
<proteinExistence type="predicted"/>
<evidence type="ECO:0000313" key="1">
    <source>
        <dbReference type="EMBL" id="GFC63774.1"/>
    </source>
</evidence>
<reference evidence="1" key="1">
    <citation type="journal article" date="2019" name="Sci. Rep.">
        <title>Draft genome of Tanacetum cinerariifolium, the natural source of mosquito coil.</title>
        <authorList>
            <person name="Yamashiro T."/>
            <person name="Shiraishi A."/>
            <person name="Satake H."/>
            <person name="Nakayama K."/>
        </authorList>
    </citation>
    <scope>NUCLEOTIDE SEQUENCE</scope>
</reference>
<protein>
    <submittedName>
        <fullName evidence="1">Uncharacterized protein</fullName>
    </submittedName>
</protein>
<feature type="non-terminal residue" evidence="1">
    <location>
        <position position="92"/>
    </location>
</feature>
<name>A0A699Q9E0_TANCI</name>
<accession>A0A699Q9E0</accession>